<dbReference type="Proteomes" id="UP001156102">
    <property type="component" value="Unassembled WGS sequence"/>
</dbReference>
<dbReference type="RefSeq" id="WP_254759474.1">
    <property type="nucleotide sequence ID" value="NZ_JANCLT010000006.1"/>
</dbReference>
<accession>A0AA41X5Z0</accession>
<protein>
    <submittedName>
        <fullName evidence="2">Uncharacterized protein</fullName>
    </submittedName>
</protein>
<evidence type="ECO:0000256" key="1">
    <source>
        <dbReference type="SAM" id="Phobius"/>
    </source>
</evidence>
<feature type="transmembrane region" description="Helical" evidence="1">
    <location>
        <begin position="12"/>
        <end position="34"/>
    </location>
</feature>
<organism evidence="2 3">
    <name type="scientific">Ectobacillus ponti</name>
    <dbReference type="NCBI Taxonomy" id="2961894"/>
    <lineage>
        <taxon>Bacteria</taxon>
        <taxon>Bacillati</taxon>
        <taxon>Bacillota</taxon>
        <taxon>Bacilli</taxon>
        <taxon>Bacillales</taxon>
        <taxon>Bacillaceae</taxon>
        <taxon>Ectobacillus</taxon>
    </lineage>
</organism>
<evidence type="ECO:0000313" key="2">
    <source>
        <dbReference type="EMBL" id="MCP8969554.1"/>
    </source>
</evidence>
<name>A0AA41X5Z0_9BACI</name>
<feature type="transmembrane region" description="Helical" evidence="1">
    <location>
        <begin position="54"/>
        <end position="73"/>
    </location>
</feature>
<dbReference type="AlphaFoldDB" id="A0AA41X5Z0"/>
<keyword evidence="3" id="KW-1185">Reference proteome</keyword>
<proteinExistence type="predicted"/>
<keyword evidence="1" id="KW-0812">Transmembrane</keyword>
<gene>
    <name evidence="2" type="ORF">NK662_13545</name>
</gene>
<evidence type="ECO:0000313" key="3">
    <source>
        <dbReference type="Proteomes" id="UP001156102"/>
    </source>
</evidence>
<reference evidence="2" key="1">
    <citation type="submission" date="2022-07" db="EMBL/GenBank/DDBJ databases">
        <authorList>
            <person name="Li W.-J."/>
            <person name="Deng Q.-Q."/>
        </authorList>
    </citation>
    <scope>NUCLEOTIDE SEQUENCE</scope>
    <source>
        <strain evidence="2">SYSU M60031</strain>
    </source>
</reference>
<feature type="transmembrane region" description="Helical" evidence="1">
    <location>
        <begin position="111"/>
        <end position="129"/>
    </location>
</feature>
<feature type="transmembrane region" description="Helical" evidence="1">
    <location>
        <begin position="85"/>
        <end position="105"/>
    </location>
</feature>
<keyword evidence="1" id="KW-0472">Membrane</keyword>
<dbReference type="EMBL" id="JANCLT010000006">
    <property type="protein sequence ID" value="MCP8969554.1"/>
    <property type="molecule type" value="Genomic_DNA"/>
</dbReference>
<keyword evidence="1" id="KW-1133">Transmembrane helix</keyword>
<comment type="caution">
    <text evidence="2">The sequence shown here is derived from an EMBL/GenBank/DDBJ whole genome shotgun (WGS) entry which is preliminary data.</text>
</comment>
<sequence length="131" mass="14267">MEKWLSARFAGNSILAINTIILLMHVLILLGVLPSDFVWGGRLQRGSDLVLFESVSIGMQLLFIVLVAARAGYILQGRFIGAVRIGLWALFGLMVLNTAGNLLSLSSLETIVMTPLTAILAVLLFRLAAWE</sequence>